<comment type="caution">
    <text evidence="2">The sequence shown here is derived from an EMBL/GenBank/DDBJ whole genome shotgun (WGS) entry which is preliminary data.</text>
</comment>
<organism evidence="2 3">
    <name type="scientific">Anisodus acutangulus</name>
    <dbReference type="NCBI Taxonomy" id="402998"/>
    <lineage>
        <taxon>Eukaryota</taxon>
        <taxon>Viridiplantae</taxon>
        <taxon>Streptophyta</taxon>
        <taxon>Embryophyta</taxon>
        <taxon>Tracheophyta</taxon>
        <taxon>Spermatophyta</taxon>
        <taxon>Magnoliopsida</taxon>
        <taxon>eudicotyledons</taxon>
        <taxon>Gunneridae</taxon>
        <taxon>Pentapetalae</taxon>
        <taxon>asterids</taxon>
        <taxon>lamiids</taxon>
        <taxon>Solanales</taxon>
        <taxon>Solanaceae</taxon>
        <taxon>Solanoideae</taxon>
        <taxon>Hyoscyameae</taxon>
        <taxon>Anisodus</taxon>
    </lineage>
</organism>
<protein>
    <submittedName>
        <fullName evidence="2">Uncharacterized protein</fullName>
    </submittedName>
</protein>
<keyword evidence="3" id="KW-1185">Reference proteome</keyword>
<accession>A0A9Q1RBV4</accession>
<sequence length="148" mass="16135">MCKFLSSKAQIDATENGNNKQKHDKEVDTNVTGQEDEKDLSNYSHTDAVVGNIQSPKGKKNQNNIVFMKKTMLKGGGDRVEVPEDSEEGIMSQESAVHVDNSSYEATKIHHSGESFGDSMQSDGDKTQEDSGPSDTANNITVGELQQQ</sequence>
<evidence type="ECO:0000313" key="3">
    <source>
        <dbReference type="Proteomes" id="UP001152561"/>
    </source>
</evidence>
<name>A0A9Q1RBV4_9SOLA</name>
<feature type="compositionally biased region" description="Polar residues" evidence="1">
    <location>
        <begin position="130"/>
        <end position="148"/>
    </location>
</feature>
<reference evidence="3" key="1">
    <citation type="journal article" date="2023" name="Proc. Natl. Acad. Sci. U.S.A.">
        <title>Genomic and structural basis for evolution of tropane alkaloid biosynthesis.</title>
        <authorList>
            <person name="Wanga Y.-J."/>
            <person name="Taina T."/>
            <person name="Yua J.-Y."/>
            <person name="Lia J."/>
            <person name="Xua B."/>
            <person name="Chenc J."/>
            <person name="D'Auriad J.C."/>
            <person name="Huanga J.-P."/>
            <person name="Huanga S.-X."/>
        </authorList>
    </citation>
    <scope>NUCLEOTIDE SEQUENCE [LARGE SCALE GENOMIC DNA]</scope>
    <source>
        <strain evidence="3">cv. KIB-2019</strain>
    </source>
</reference>
<feature type="compositionally biased region" description="Polar residues" evidence="1">
    <location>
        <begin position="7"/>
        <end position="19"/>
    </location>
</feature>
<proteinExistence type="predicted"/>
<dbReference type="EMBL" id="JAJAGQ010000011">
    <property type="protein sequence ID" value="KAJ8548973.1"/>
    <property type="molecule type" value="Genomic_DNA"/>
</dbReference>
<dbReference type="AlphaFoldDB" id="A0A9Q1RBV4"/>
<evidence type="ECO:0000313" key="2">
    <source>
        <dbReference type="EMBL" id="KAJ8548973.1"/>
    </source>
</evidence>
<feature type="region of interest" description="Disordered" evidence="1">
    <location>
        <begin position="99"/>
        <end position="148"/>
    </location>
</feature>
<gene>
    <name evidence="2" type="ORF">K7X08_032336</name>
</gene>
<feature type="region of interest" description="Disordered" evidence="1">
    <location>
        <begin position="1"/>
        <end position="44"/>
    </location>
</feature>
<evidence type="ECO:0000256" key="1">
    <source>
        <dbReference type="SAM" id="MobiDB-lite"/>
    </source>
</evidence>
<dbReference type="Proteomes" id="UP001152561">
    <property type="component" value="Unassembled WGS sequence"/>
</dbReference>